<evidence type="ECO:0000313" key="3">
    <source>
        <dbReference type="EMBL" id="CAD6267500.1"/>
    </source>
</evidence>
<organism evidence="3 4">
    <name type="scientific">Miscanthus lutarioriparius</name>
    <dbReference type="NCBI Taxonomy" id="422564"/>
    <lineage>
        <taxon>Eukaryota</taxon>
        <taxon>Viridiplantae</taxon>
        <taxon>Streptophyta</taxon>
        <taxon>Embryophyta</taxon>
        <taxon>Tracheophyta</taxon>
        <taxon>Spermatophyta</taxon>
        <taxon>Magnoliopsida</taxon>
        <taxon>Liliopsida</taxon>
        <taxon>Poales</taxon>
        <taxon>Poaceae</taxon>
        <taxon>PACMAD clade</taxon>
        <taxon>Panicoideae</taxon>
        <taxon>Andropogonodae</taxon>
        <taxon>Andropogoneae</taxon>
        <taxon>Saccharinae</taxon>
        <taxon>Miscanthus</taxon>
    </lineage>
</organism>
<reference evidence="3" key="1">
    <citation type="submission" date="2020-10" db="EMBL/GenBank/DDBJ databases">
        <authorList>
            <person name="Han B."/>
            <person name="Lu T."/>
            <person name="Zhao Q."/>
            <person name="Huang X."/>
            <person name="Zhao Y."/>
        </authorList>
    </citation>
    <scope>NUCLEOTIDE SEQUENCE</scope>
</reference>
<dbReference type="OrthoDB" id="682568at2759"/>
<dbReference type="EMBL" id="CAJGYO010000014">
    <property type="protein sequence ID" value="CAD6267500.1"/>
    <property type="molecule type" value="Genomic_DNA"/>
</dbReference>
<proteinExistence type="predicted"/>
<evidence type="ECO:0000259" key="2">
    <source>
        <dbReference type="Pfam" id="PF14303"/>
    </source>
</evidence>
<protein>
    <recommendedName>
        <fullName evidence="2">No apical meristem-associated C-terminal domain-containing protein</fullName>
    </recommendedName>
</protein>
<accession>A0A811RBZ1</accession>
<dbReference type="AlphaFoldDB" id="A0A811RBZ1"/>
<comment type="caution">
    <text evidence="3">The sequence shown here is derived from an EMBL/GenBank/DDBJ whole genome shotgun (WGS) entry which is preliminary data.</text>
</comment>
<dbReference type="PANTHER" id="PTHR45125:SF51">
    <property type="entry name" value="F21J9.4-RELATED"/>
    <property type="match status" value="1"/>
</dbReference>
<gene>
    <name evidence="3" type="ORF">NCGR_LOCUS50805</name>
</gene>
<keyword evidence="1" id="KW-0175">Coiled coil</keyword>
<feature type="coiled-coil region" evidence="1">
    <location>
        <begin position="249"/>
        <end position="311"/>
    </location>
</feature>
<feature type="domain" description="No apical meristem-associated C-terminal" evidence="2">
    <location>
        <begin position="159"/>
        <end position="311"/>
    </location>
</feature>
<sequence>MDGEDGNFLSDILLNGEDGTVAGLDDMNFGFTQDTRTHDEVQASRNTKGAKRTKNFHWKEDEVVCSGWLNVSKDPINGANQSCSTFWGRVHAYFEKHQKTTAERTKSSILHRWLTIQFQVNKFCSAYEAILRRNQSGLTIEDKINEAKKLYVELDKDKKTFGLLHCRTILKEEDKWKAKMIELAELEKEKQAIKKKQKVSRPWEEEATNNDQVVEVDAEETVLRKRPEGIKKAKENLRRGGGEACMEALDKMMAKKEVLDMEKEKAKEERFMATLELEKATLELEKKMVENEEKKAEAKLLKEEKEIMLVDM</sequence>
<evidence type="ECO:0000256" key="1">
    <source>
        <dbReference type="SAM" id="Coils"/>
    </source>
</evidence>
<dbReference type="Proteomes" id="UP000604825">
    <property type="component" value="Unassembled WGS sequence"/>
</dbReference>
<dbReference type="InterPro" id="IPR029466">
    <property type="entry name" value="NAM-associated_C"/>
</dbReference>
<dbReference type="Pfam" id="PF14303">
    <property type="entry name" value="NAM-associated"/>
    <property type="match status" value="1"/>
</dbReference>
<keyword evidence="4" id="KW-1185">Reference proteome</keyword>
<name>A0A811RBZ1_9POAL</name>
<dbReference type="PANTHER" id="PTHR45125">
    <property type="entry name" value="F21J9.4-RELATED"/>
    <property type="match status" value="1"/>
</dbReference>
<evidence type="ECO:0000313" key="4">
    <source>
        <dbReference type="Proteomes" id="UP000604825"/>
    </source>
</evidence>